<dbReference type="InterPro" id="IPR015915">
    <property type="entry name" value="Kelch-typ_b-propeller"/>
</dbReference>
<reference evidence="2" key="1">
    <citation type="submission" date="2022-11" db="EMBL/GenBank/DDBJ databases">
        <authorList>
            <person name="Morgan W.R."/>
            <person name="Tartar A."/>
        </authorList>
    </citation>
    <scope>NUCLEOTIDE SEQUENCE</scope>
    <source>
        <strain evidence="2">ARSEF 373</strain>
    </source>
</reference>
<dbReference type="Gene3D" id="2.120.10.80">
    <property type="entry name" value="Kelch-type beta propeller"/>
    <property type="match status" value="2"/>
</dbReference>
<organism evidence="2 3">
    <name type="scientific">Lagenidium giganteum</name>
    <dbReference type="NCBI Taxonomy" id="4803"/>
    <lineage>
        <taxon>Eukaryota</taxon>
        <taxon>Sar</taxon>
        <taxon>Stramenopiles</taxon>
        <taxon>Oomycota</taxon>
        <taxon>Peronosporomycetes</taxon>
        <taxon>Pythiales</taxon>
        <taxon>Pythiaceae</taxon>
    </lineage>
</organism>
<dbReference type="SUPFAM" id="SSF117281">
    <property type="entry name" value="Kelch motif"/>
    <property type="match status" value="1"/>
</dbReference>
<name>A0AAV2YNG3_9STRA</name>
<dbReference type="Pfam" id="PF02493">
    <property type="entry name" value="MORN"/>
    <property type="match status" value="9"/>
</dbReference>
<evidence type="ECO:0000313" key="2">
    <source>
        <dbReference type="EMBL" id="DAZ95640.1"/>
    </source>
</evidence>
<dbReference type="GO" id="GO:0005829">
    <property type="term" value="C:cytosol"/>
    <property type="evidence" value="ECO:0007669"/>
    <property type="project" value="TreeGrafter"/>
</dbReference>
<keyword evidence="1" id="KW-0677">Repeat</keyword>
<dbReference type="SMART" id="SM00698">
    <property type="entry name" value="MORN"/>
    <property type="match status" value="9"/>
</dbReference>
<proteinExistence type="predicted"/>
<dbReference type="AlphaFoldDB" id="A0AAV2YNG3"/>
<gene>
    <name evidence="2" type="ORF">N0F65_002269</name>
</gene>
<dbReference type="EMBL" id="DAKRPA010000196">
    <property type="protein sequence ID" value="DAZ95640.1"/>
    <property type="molecule type" value="Genomic_DNA"/>
</dbReference>
<protein>
    <submittedName>
        <fullName evidence="2">Uncharacterized protein</fullName>
    </submittedName>
</protein>
<reference evidence="2" key="2">
    <citation type="journal article" date="2023" name="Microbiol Resour">
        <title>Decontamination and Annotation of the Draft Genome Sequence of the Oomycete Lagenidium giganteum ARSEF 373.</title>
        <authorList>
            <person name="Morgan W.R."/>
            <person name="Tartar A."/>
        </authorList>
    </citation>
    <scope>NUCLEOTIDE SEQUENCE</scope>
    <source>
        <strain evidence="2">ARSEF 373</strain>
    </source>
</reference>
<accession>A0AAV2YNG3</accession>
<keyword evidence="3" id="KW-1185">Reference proteome</keyword>
<dbReference type="Pfam" id="PF24681">
    <property type="entry name" value="Kelch_KLHDC2_KLHL20_DRC7"/>
    <property type="match status" value="1"/>
</dbReference>
<dbReference type="InterPro" id="IPR003409">
    <property type="entry name" value="MORN"/>
</dbReference>
<dbReference type="SUPFAM" id="SSF82185">
    <property type="entry name" value="Histone H3 K4-specific methyltransferase SET7/9 N-terminal domain"/>
    <property type="match status" value="2"/>
</dbReference>
<dbReference type="Gene3D" id="2.20.110.10">
    <property type="entry name" value="Histone H3 K4-specific methyltransferase SET7/9 N-terminal domain"/>
    <property type="match status" value="4"/>
</dbReference>
<evidence type="ECO:0000256" key="1">
    <source>
        <dbReference type="ARBA" id="ARBA00022737"/>
    </source>
</evidence>
<evidence type="ECO:0000313" key="3">
    <source>
        <dbReference type="Proteomes" id="UP001146120"/>
    </source>
</evidence>
<dbReference type="PANTHER" id="PTHR43215">
    <property type="entry name" value="RADIAL SPOKE HEAD 1 HOMOLOG"/>
    <property type="match status" value="1"/>
</dbReference>
<dbReference type="PANTHER" id="PTHR43215:SF14">
    <property type="entry name" value="RADIAL SPOKE HEAD 1 HOMOLOG"/>
    <property type="match status" value="1"/>
</dbReference>
<comment type="caution">
    <text evidence="2">The sequence shown here is derived from an EMBL/GenBank/DDBJ whole genome shotgun (WGS) entry which is preliminary data.</text>
</comment>
<sequence>MELKWLHAREYAQWGDHAGANMGGKFDQHYGLSGGAAALVNESLVVIVGGRELPFEDFTQHARLDLFDLTNEKWLLHYDVKGGMQRRLGHTAVSVNGKAYVFGGEAVDGLTTSFLLETHEISFDENVLRCEPLSLQPEDQHHSPSGRAWHSTAVVRLPHGPEKAKHDAILVLGGREPQGKVLNDVWALVFEGTADPTSHPKPKWQQLTPTGTGPLPLAYHTSVAVDDGDKVLVFGGKANVNTPMHDGVFVLDLAANAWSSLPLHPSPAGELSWTARCGMSATALRIPMSKETGEIARLLEPLPQDLDNQSAVEMREHVVIFGGISDVASTSSPTSFALLDRTTGVITSVDAPNSGLKSYMGHAMATSPDFKSVFFFGGIDPHSNQYLETITSLQFWKPQPPLPGEFDVDKDGPNAIRTKNYDNGDRYVGEMDEAQLVRQGKGTCTCACGDEYEGEWKADKKDGQGLMRYADGRTYAGQWQDDVPHGYGILENSQVSGKTRQDAKYEGMWAAGERHGSGKLTYSDGSQVIGTWEHDRLNIHGRLENYNDGNGTCTYVGELVGGVPHGHGESQHALEVYVGNWQNGKRCGQGTQTLHDGTTYVGEWRNGKRNGFGTCDYARSRDHYNGKWVGGVRCGRGVCNFANGAQYNGEWQDDKCHGVGRYVFADGTVYEGAWKENQFCGDGTLVLNLNDEAERHSSFSEVGIKREK</sequence>
<dbReference type="Proteomes" id="UP001146120">
    <property type="component" value="Unassembled WGS sequence"/>
</dbReference>